<protein>
    <recommendedName>
        <fullName evidence="6">Transmembrane protein</fullName>
    </recommendedName>
</protein>
<organism evidence="4 5">
    <name type="scientific">Pythium insidiosum</name>
    <name type="common">Pythiosis disease agent</name>
    <dbReference type="NCBI Taxonomy" id="114742"/>
    <lineage>
        <taxon>Eukaryota</taxon>
        <taxon>Sar</taxon>
        <taxon>Stramenopiles</taxon>
        <taxon>Oomycota</taxon>
        <taxon>Peronosporomycetes</taxon>
        <taxon>Pythiales</taxon>
        <taxon>Pythiaceae</taxon>
        <taxon>Pythium</taxon>
    </lineage>
</organism>
<dbReference type="Proteomes" id="UP001209570">
    <property type="component" value="Unassembled WGS sequence"/>
</dbReference>
<feature type="chain" id="PRO_5041992902" description="Transmembrane protein" evidence="3">
    <location>
        <begin position="19"/>
        <end position="340"/>
    </location>
</feature>
<dbReference type="AlphaFoldDB" id="A0AAD5LE62"/>
<gene>
    <name evidence="4" type="ORF">P43SY_003333</name>
</gene>
<feature type="transmembrane region" description="Helical" evidence="2">
    <location>
        <begin position="96"/>
        <end position="114"/>
    </location>
</feature>
<dbReference type="EMBL" id="JAKCXM010000289">
    <property type="protein sequence ID" value="KAJ0396592.1"/>
    <property type="molecule type" value="Genomic_DNA"/>
</dbReference>
<keyword evidence="2" id="KW-1133">Transmembrane helix</keyword>
<proteinExistence type="predicted"/>
<feature type="region of interest" description="Disordered" evidence="1">
    <location>
        <begin position="189"/>
        <end position="209"/>
    </location>
</feature>
<feature type="signal peptide" evidence="3">
    <location>
        <begin position="1"/>
        <end position="18"/>
    </location>
</feature>
<reference evidence="4" key="1">
    <citation type="submission" date="2021-12" db="EMBL/GenBank/DDBJ databases">
        <title>Prjna785345.</title>
        <authorList>
            <person name="Rujirawat T."/>
            <person name="Krajaejun T."/>
        </authorList>
    </citation>
    <scope>NUCLEOTIDE SEQUENCE</scope>
    <source>
        <strain evidence="4">Pi057C3</strain>
    </source>
</reference>
<keyword evidence="5" id="KW-1185">Reference proteome</keyword>
<evidence type="ECO:0000313" key="4">
    <source>
        <dbReference type="EMBL" id="KAJ0396592.1"/>
    </source>
</evidence>
<comment type="caution">
    <text evidence="4">The sequence shown here is derived from an EMBL/GenBank/DDBJ whole genome shotgun (WGS) entry which is preliminary data.</text>
</comment>
<keyword evidence="2" id="KW-0472">Membrane</keyword>
<keyword evidence="2" id="KW-0812">Transmembrane</keyword>
<keyword evidence="3" id="KW-0732">Signal</keyword>
<evidence type="ECO:0000313" key="5">
    <source>
        <dbReference type="Proteomes" id="UP001209570"/>
    </source>
</evidence>
<name>A0AAD5LE62_PYTIN</name>
<evidence type="ECO:0000256" key="1">
    <source>
        <dbReference type="SAM" id="MobiDB-lite"/>
    </source>
</evidence>
<feature type="transmembrane region" description="Helical" evidence="2">
    <location>
        <begin position="65"/>
        <end position="90"/>
    </location>
</feature>
<evidence type="ECO:0008006" key="6">
    <source>
        <dbReference type="Google" id="ProtNLM"/>
    </source>
</evidence>
<evidence type="ECO:0000256" key="3">
    <source>
        <dbReference type="SAM" id="SignalP"/>
    </source>
</evidence>
<feature type="compositionally biased region" description="Polar residues" evidence="1">
    <location>
        <begin position="198"/>
        <end position="209"/>
    </location>
</feature>
<accession>A0AAD5LE62</accession>
<sequence>MYLSWLCSFLHTVGLGVAGRHAYRHETLEGQQSIHSRHRRDGSVVSSRLTWRSASLYWRAWRRVFVVRLPVLVAGLATLGYVQVLALQVIRSGYELLILMLGNFFMKMLIQAISKHVLLRSDVKNIRTMFLTVSVPTVLIDTQLRVLLQRAYSSKLTVAGTIIMAAVEVAARIGKAILSNPHIRRIERRKGHGPASRNAVQHHQPSQTGDRARLVAKLLALRAAEVYADMSAEYIAMGSATAILYFFWSHPKYRLGENVTDVDAAGSPLAIGWSSRRTAVLILQVVAEVAVDLLSCLVEIAYGLRFDAVRRHSVYLASVFVGMTVGNAIISAGVYLRPGQ</sequence>
<evidence type="ECO:0000256" key="2">
    <source>
        <dbReference type="SAM" id="Phobius"/>
    </source>
</evidence>
<feature type="transmembrane region" description="Helical" evidence="2">
    <location>
        <begin position="314"/>
        <end position="336"/>
    </location>
</feature>